<evidence type="ECO:0000313" key="2">
    <source>
        <dbReference type="Proteomes" id="UP000812287"/>
    </source>
</evidence>
<gene>
    <name evidence="1" type="ORF">BT62DRAFT_1010256</name>
</gene>
<dbReference type="AlphaFoldDB" id="A0A9P8AQ97"/>
<accession>A0A9P8AQ97</accession>
<keyword evidence="2" id="KW-1185">Reference proteome</keyword>
<dbReference type="EMBL" id="MU250550">
    <property type="protein sequence ID" value="KAG7442642.1"/>
    <property type="molecule type" value="Genomic_DNA"/>
</dbReference>
<dbReference type="Proteomes" id="UP000812287">
    <property type="component" value="Unassembled WGS sequence"/>
</dbReference>
<protein>
    <submittedName>
        <fullName evidence="1">Uncharacterized protein</fullName>
    </submittedName>
</protein>
<dbReference type="GeneID" id="66099918"/>
<organism evidence="1 2">
    <name type="scientific">Guyanagaster necrorhizus</name>
    <dbReference type="NCBI Taxonomy" id="856835"/>
    <lineage>
        <taxon>Eukaryota</taxon>
        <taxon>Fungi</taxon>
        <taxon>Dikarya</taxon>
        <taxon>Basidiomycota</taxon>
        <taxon>Agaricomycotina</taxon>
        <taxon>Agaricomycetes</taxon>
        <taxon>Agaricomycetidae</taxon>
        <taxon>Agaricales</taxon>
        <taxon>Marasmiineae</taxon>
        <taxon>Physalacriaceae</taxon>
        <taxon>Guyanagaster</taxon>
    </lineage>
</organism>
<dbReference type="RefSeq" id="XP_043036142.1">
    <property type="nucleotide sequence ID" value="XM_043177631.1"/>
</dbReference>
<proteinExistence type="predicted"/>
<comment type="caution">
    <text evidence="1">The sequence shown here is derived from an EMBL/GenBank/DDBJ whole genome shotgun (WGS) entry which is preliminary data.</text>
</comment>
<name>A0A9P8AQ97_9AGAR</name>
<sequence>MPGTPYMKRAFQDVDIPSESGGRHPDLSFPRAVRLLLSLNETVYCIPHSLTLFTRGAPTYREGLDETVHANHDRDLTPMLVGAKPLNGRRIRANVLRRRQGYRTTSGSPWVFFDRSTSIPTLTLFLPPPLCSEQERTKNSGPLSSNYGDVDAVPLPAVKFIVIAECLEMTKLAFVDGIYT</sequence>
<evidence type="ECO:0000313" key="1">
    <source>
        <dbReference type="EMBL" id="KAG7442642.1"/>
    </source>
</evidence>
<reference evidence="1" key="1">
    <citation type="submission" date="2020-11" db="EMBL/GenBank/DDBJ databases">
        <title>Adaptations for nitrogen fixation in a non-lichenized fungal sporocarp promotes dispersal by wood-feeding termites.</title>
        <authorList>
            <consortium name="DOE Joint Genome Institute"/>
            <person name="Koch R.A."/>
            <person name="Yoon G."/>
            <person name="Arayal U."/>
            <person name="Lail K."/>
            <person name="Amirebrahimi M."/>
            <person name="Labutti K."/>
            <person name="Lipzen A."/>
            <person name="Riley R."/>
            <person name="Barry K."/>
            <person name="Henrissat B."/>
            <person name="Grigoriev I.V."/>
            <person name="Herr J.R."/>
            <person name="Aime M.C."/>
        </authorList>
    </citation>
    <scope>NUCLEOTIDE SEQUENCE</scope>
    <source>
        <strain evidence="1">MCA 3950</strain>
    </source>
</reference>